<feature type="chain" id="PRO_5017725436" evidence="1">
    <location>
        <begin position="19"/>
        <end position="265"/>
    </location>
</feature>
<protein>
    <submittedName>
        <fullName evidence="2">Alkaline phosphatase</fullName>
    </submittedName>
</protein>
<organism evidence="2 3">
    <name type="scientific">Paraflavitalea soli</name>
    <dbReference type="NCBI Taxonomy" id="2315862"/>
    <lineage>
        <taxon>Bacteria</taxon>
        <taxon>Pseudomonadati</taxon>
        <taxon>Bacteroidota</taxon>
        <taxon>Chitinophagia</taxon>
        <taxon>Chitinophagales</taxon>
        <taxon>Chitinophagaceae</taxon>
        <taxon>Paraflavitalea</taxon>
    </lineage>
</organism>
<dbReference type="CDD" id="cd08577">
    <property type="entry name" value="PI-PLCc_GDPD_SF_unchar3"/>
    <property type="match status" value="1"/>
</dbReference>
<dbReference type="InterPro" id="IPR039559">
    <property type="entry name" value="AIM6_PI-PLC-like_dom"/>
</dbReference>
<name>A0A3B7MXU5_9BACT</name>
<gene>
    <name evidence="2" type="ORF">D3H65_29640</name>
</gene>
<dbReference type="SUPFAM" id="SSF51695">
    <property type="entry name" value="PLC-like phosphodiesterases"/>
    <property type="match status" value="1"/>
</dbReference>
<dbReference type="KEGG" id="pseg:D3H65_29640"/>
<evidence type="ECO:0000313" key="3">
    <source>
        <dbReference type="Proteomes" id="UP000263900"/>
    </source>
</evidence>
<dbReference type="Gene3D" id="3.20.20.190">
    <property type="entry name" value="Phosphatidylinositol (PI) phosphodiesterase"/>
    <property type="match status" value="1"/>
</dbReference>
<dbReference type="Proteomes" id="UP000263900">
    <property type="component" value="Chromosome"/>
</dbReference>
<dbReference type="GO" id="GO:0006629">
    <property type="term" value="P:lipid metabolic process"/>
    <property type="evidence" value="ECO:0007669"/>
    <property type="project" value="InterPro"/>
</dbReference>
<dbReference type="AlphaFoldDB" id="A0A3B7MXU5"/>
<reference evidence="2 3" key="1">
    <citation type="submission" date="2018-09" db="EMBL/GenBank/DDBJ databases">
        <title>Genome sequencing of strain 6GH32-13.</title>
        <authorList>
            <person name="Weon H.-Y."/>
            <person name="Heo J."/>
            <person name="Kwon S.-W."/>
        </authorList>
    </citation>
    <scope>NUCLEOTIDE SEQUENCE [LARGE SCALE GENOMIC DNA]</scope>
    <source>
        <strain evidence="2 3">5GH32-13</strain>
    </source>
</reference>
<evidence type="ECO:0000256" key="1">
    <source>
        <dbReference type="SAM" id="SignalP"/>
    </source>
</evidence>
<feature type="signal peptide" evidence="1">
    <location>
        <begin position="1"/>
        <end position="18"/>
    </location>
</feature>
<evidence type="ECO:0000313" key="2">
    <source>
        <dbReference type="EMBL" id="AXY77900.1"/>
    </source>
</evidence>
<sequence>MKKLLLSLVGCYTLMAVAQPTVYTTANAHSHNDYEKPVPFRAAYNEGFGSVEADLHLINDTLWVAHDSATPGVSPSFEQLYLQPLNQEVNLHKGFPYVDHNKSLQLLIDLKTDGVPTLAKVVAVLQRYPALTNCTQIRFVISGSRPDPAAWNQYPAFIWFDGNLGESYTPATLSKIALLSASFTKHSTWNGKGRLIAKEQDSLQKLIAGAHALGKPVRFWASPDNTNAWYQLMKLKVDYLNTDRTRELGAFLKKLQKNSYRNDKA</sequence>
<dbReference type="Pfam" id="PF13653">
    <property type="entry name" value="GDPD_2"/>
    <property type="match status" value="1"/>
</dbReference>
<keyword evidence="3" id="KW-1185">Reference proteome</keyword>
<dbReference type="OrthoDB" id="9794455at2"/>
<dbReference type="RefSeq" id="WP_119053773.1">
    <property type="nucleotide sequence ID" value="NZ_CP032157.1"/>
</dbReference>
<accession>A0A3B7MXU5</accession>
<dbReference type="GO" id="GO:0008081">
    <property type="term" value="F:phosphoric diester hydrolase activity"/>
    <property type="evidence" value="ECO:0007669"/>
    <property type="project" value="InterPro"/>
</dbReference>
<keyword evidence="1" id="KW-0732">Signal</keyword>
<proteinExistence type="predicted"/>
<dbReference type="InterPro" id="IPR017946">
    <property type="entry name" value="PLC-like_Pdiesterase_TIM-brl"/>
</dbReference>
<dbReference type="EMBL" id="CP032157">
    <property type="protein sequence ID" value="AXY77900.1"/>
    <property type="molecule type" value="Genomic_DNA"/>
</dbReference>